<dbReference type="InterPro" id="IPR027475">
    <property type="entry name" value="Asparaginase/glutaminase_AS2"/>
</dbReference>
<evidence type="ECO:0000259" key="7">
    <source>
        <dbReference type="Pfam" id="PF00710"/>
    </source>
</evidence>
<dbReference type="InterPro" id="IPR040919">
    <property type="entry name" value="Asparaginase_C"/>
</dbReference>
<keyword evidence="3" id="KW-0378">Hydrolase</keyword>
<evidence type="ECO:0000256" key="5">
    <source>
        <dbReference type="PROSITE-ProRule" id="PRU10099"/>
    </source>
</evidence>
<keyword evidence="10" id="KW-1185">Reference proteome</keyword>
<dbReference type="Pfam" id="PF00710">
    <property type="entry name" value="Asparaginase"/>
    <property type="match status" value="1"/>
</dbReference>
<dbReference type="PRINTS" id="PR00139">
    <property type="entry name" value="ASNGLNASE"/>
</dbReference>
<dbReference type="SUPFAM" id="SSF53774">
    <property type="entry name" value="Glutaminase/Asparaginase"/>
    <property type="match status" value="1"/>
</dbReference>
<dbReference type="Pfam" id="PF17763">
    <property type="entry name" value="Asparaginase_C"/>
    <property type="match status" value="1"/>
</dbReference>
<dbReference type="PIRSF" id="PIRSF001220">
    <property type="entry name" value="L-ASNase_gatD"/>
    <property type="match status" value="1"/>
</dbReference>
<dbReference type="PANTHER" id="PTHR11707">
    <property type="entry name" value="L-ASPARAGINASE"/>
    <property type="match status" value="1"/>
</dbReference>
<evidence type="ECO:0000256" key="1">
    <source>
        <dbReference type="ARBA" id="ARBA00010518"/>
    </source>
</evidence>
<dbReference type="PROSITE" id="PS00144">
    <property type="entry name" value="ASN_GLN_ASE_1"/>
    <property type="match status" value="1"/>
</dbReference>
<dbReference type="Gene3D" id="3.40.50.40">
    <property type="match status" value="1"/>
</dbReference>
<organism evidence="9 10">
    <name type="scientific">Nocardiopsis coralli</name>
    <dbReference type="NCBI Taxonomy" id="2772213"/>
    <lineage>
        <taxon>Bacteria</taxon>
        <taxon>Bacillati</taxon>
        <taxon>Actinomycetota</taxon>
        <taxon>Actinomycetes</taxon>
        <taxon>Streptosporangiales</taxon>
        <taxon>Nocardiopsidaceae</taxon>
        <taxon>Nocardiopsis</taxon>
    </lineage>
</organism>
<dbReference type="PIRSF" id="PIRSF500176">
    <property type="entry name" value="L_ASNase"/>
    <property type="match status" value="1"/>
</dbReference>
<dbReference type="RefSeq" id="WP_193123458.1">
    <property type="nucleotide sequence ID" value="NZ_JADBGI010000018.1"/>
</dbReference>
<sequence length="333" mass="33681">MRTLTLLSTGGTIATTAGEKGLSVAVGADDLLAAAERVWGSGGVRVQTRDVHRMVSFAESVGDVLALARAVREAARESDGVVVTHGTDTMEEAAFLVALTHDSPVPVAFTGAQRPFDDPAPDGPRNLAAALCWVGDPRAEGTGVGVVFDGNVVPAVGVRKVHTLGLDAFRAPGRASVASVDADGVRVHATAPKVPVLLDPDVEPPRVDVVAQYLGADATGVRASVAAGARGLVLSGFGAGNTTPDTTRACVELLGSGVPVGLASRVGAGPVSGLYADGGAELVRAGAVVMGDLSPWQSRLLLAAALTHTDPRGGVGELCRRWLESVGAVAGRD</sequence>
<dbReference type="InterPro" id="IPR027474">
    <property type="entry name" value="L-asparaginase_N"/>
</dbReference>
<comment type="caution">
    <text evidence="9">The sequence shown here is derived from an EMBL/GenBank/DDBJ whole genome shotgun (WGS) entry which is preliminary data.</text>
</comment>
<dbReference type="InterPro" id="IPR027473">
    <property type="entry name" value="L-asparaginase_C"/>
</dbReference>
<dbReference type="InterPro" id="IPR036152">
    <property type="entry name" value="Asp/glu_Ase-like_sf"/>
</dbReference>
<dbReference type="Gene3D" id="3.40.50.1170">
    <property type="entry name" value="L-asparaginase, N-terminal domain"/>
    <property type="match status" value="1"/>
</dbReference>
<dbReference type="SFLD" id="SFLDS00057">
    <property type="entry name" value="Glutaminase/Asparaginase"/>
    <property type="match status" value="1"/>
</dbReference>
<evidence type="ECO:0000256" key="4">
    <source>
        <dbReference type="ARBA" id="ARBA00049366"/>
    </source>
</evidence>
<feature type="active site" evidence="5">
    <location>
        <position position="12"/>
    </location>
</feature>
<evidence type="ECO:0000313" key="9">
    <source>
        <dbReference type="EMBL" id="MBE3000859.1"/>
    </source>
</evidence>
<dbReference type="EMBL" id="JADBGI010000018">
    <property type="protein sequence ID" value="MBE3000859.1"/>
    <property type="molecule type" value="Genomic_DNA"/>
</dbReference>
<dbReference type="PANTHER" id="PTHR11707:SF28">
    <property type="entry name" value="60 KDA LYSOPHOSPHOLIPASE"/>
    <property type="match status" value="1"/>
</dbReference>
<dbReference type="InterPro" id="IPR020827">
    <property type="entry name" value="Asparaginase/glutaminase_AS1"/>
</dbReference>
<dbReference type="SMART" id="SM00870">
    <property type="entry name" value="Asparaginase"/>
    <property type="match status" value="1"/>
</dbReference>
<dbReference type="PROSITE" id="PS51732">
    <property type="entry name" value="ASN_GLN_ASE_3"/>
    <property type="match status" value="1"/>
</dbReference>
<proteinExistence type="inferred from homology"/>
<name>A0ABR9PAJ2_9ACTN</name>
<dbReference type="CDD" id="cd08964">
    <property type="entry name" value="L-asparaginase_II"/>
    <property type="match status" value="1"/>
</dbReference>
<reference evidence="9 10" key="1">
    <citation type="submission" date="2020-09" db="EMBL/GenBank/DDBJ databases">
        <title>Diversity and distribution of actinomycetes associated with coral in the coast of Hainan.</title>
        <authorList>
            <person name="Li F."/>
        </authorList>
    </citation>
    <scope>NUCLEOTIDE SEQUENCE [LARGE SCALE GENOMIC DNA]</scope>
    <source>
        <strain evidence="9 10">HNM0947</strain>
    </source>
</reference>
<feature type="domain" description="Asparaginase/glutaminase C-terminal" evidence="8">
    <location>
        <begin position="206"/>
        <end position="311"/>
    </location>
</feature>
<comment type="catalytic activity">
    <reaction evidence="4">
        <text>L-asparagine + H2O = L-aspartate + NH4(+)</text>
        <dbReference type="Rhea" id="RHEA:21016"/>
        <dbReference type="ChEBI" id="CHEBI:15377"/>
        <dbReference type="ChEBI" id="CHEBI:28938"/>
        <dbReference type="ChEBI" id="CHEBI:29991"/>
        <dbReference type="ChEBI" id="CHEBI:58048"/>
        <dbReference type="EC" id="3.5.1.1"/>
    </reaction>
</comment>
<evidence type="ECO:0000313" key="10">
    <source>
        <dbReference type="Proteomes" id="UP000806528"/>
    </source>
</evidence>
<feature type="domain" description="L-asparaginase N-terminal" evidence="7">
    <location>
        <begin position="4"/>
        <end position="190"/>
    </location>
</feature>
<evidence type="ECO:0000256" key="6">
    <source>
        <dbReference type="PROSITE-ProRule" id="PRU10100"/>
    </source>
</evidence>
<comment type="similarity">
    <text evidence="1">Belongs to the asparaginase 1 family.</text>
</comment>
<dbReference type="InterPro" id="IPR037152">
    <property type="entry name" value="L-asparaginase_N_sf"/>
</dbReference>
<accession>A0ABR9PAJ2</accession>
<evidence type="ECO:0000259" key="8">
    <source>
        <dbReference type="Pfam" id="PF17763"/>
    </source>
</evidence>
<dbReference type="InterPro" id="IPR006034">
    <property type="entry name" value="Asparaginase/glutaminase-like"/>
</dbReference>
<dbReference type="EC" id="3.5.1.1" evidence="2"/>
<gene>
    <name evidence="9" type="ORF">IDM40_19495</name>
</gene>
<dbReference type="InterPro" id="IPR004550">
    <property type="entry name" value="AsnASE_II"/>
</dbReference>
<evidence type="ECO:0000256" key="3">
    <source>
        <dbReference type="ARBA" id="ARBA00022801"/>
    </source>
</evidence>
<protein>
    <recommendedName>
        <fullName evidence="2">asparaginase</fullName>
        <ecNumber evidence="2">3.5.1.1</ecNumber>
    </recommendedName>
</protein>
<feature type="active site" evidence="6">
    <location>
        <position position="87"/>
    </location>
</feature>
<evidence type="ECO:0000256" key="2">
    <source>
        <dbReference type="ARBA" id="ARBA00012920"/>
    </source>
</evidence>
<dbReference type="PROSITE" id="PS00917">
    <property type="entry name" value="ASN_GLN_ASE_2"/>
    <property type="match status" value="1"/>
</dbReference>
<dbReference type="Proteomes" id="UP000806528">
    <property type="component" value="Unassembled WGS sequence"/>
</dbReference>